<feature type="region of interest" description="Disordered" evidence="1">
    <location>
        <begin position="395"/>
        <end position="416"/>
    </location>
</feature>
<dbReference type="AlphaFoldDB" id="A0A8J6HDU4"/>
<protein>
    <submittedName>
        <fullName evidence="2">Uncharacterized protein</fullName>
    </submittedName>
</protein>
<dbReference type="PANTHER" id="PTHR31434">
    <property type="entry name" value="S PHASE CYCLIN A-ASSOCIATED PROTEIN IN THE ENDOPLASMIC RETICULUM"/>
    <property type="match status" value="1"/>
</dbReference>
<organism evidence="2 3">
    <name type="scientific">Tenebrio molitor</name>
    <name type="common">Yellow mealworm beetle</name>
    <dbReference type="NCBI Taxonomy" id="7067"/>
    <lineage>
        <taxon>Eukaryota</taxon>
        <taxon>Metazoa</taxon>
        <taxon>Ecdysozoa</taxon>
        <taxon>Arthropoda</taxon>
        <taxon>Hexapoda</taxon>
        <taxon>Insecta</taxon>
        <taxon>Pterygota</taxon>
        <taxon>Neoptera</taxon>
        <taxon>Endopterygota</taxon>
        <taxon>Coleoptera</taxon>
        <taxon>Polyphaga</taxon>
        <taxon>Cucujiformia</taxon>
        <taxon>Tenebrionidae</taxon>
        <taxon>Tenebrio</taxon>
    </lineage>
</organism>
<name>A0A8J6HDU4_TENMO</name>
<evidence type="ECO:0000313" key="2">
    <source>
        <dbReference type="EMBL" id="KAH0812909.1"/>
    </source>
</evidence>
<dbReference type="PANTHER" id="PTHR31434:SF2">
    <property type="entry name" value="S PHASE CYCLIN A-ASSOCIATED PROTEIN IN THE ENDOPLASMIC RETICULUM"/>
    <property type="match status" value="1"/>
</dbReference>
<proteinExistence type="predicted"/>
<evidence type="ECO:0000313" key="3">
    <source>
        <dbReference type="Proteomes" id="UP000719412"/>
    </source>
</evidence>
<feature type="compositionally biased region" description="Basic and acidic residues" evidence="1">
    <location>
        <begin position="176"/>
        <end position="191"/>
    </location>
</feature>
<feature type="region of interest" description="Disordered" evidence="1">
    <location>
        <begin position="121"/>
        <end position="143"/>
    </location>
</feature>
<keyword evidence="3" id="KW-1185">Reference proteome</keyword>
<feature type="compositionally biased region" description="Low complexity" evidence="1">
    <location>
        <begin position="192"/>
        <end position="205"/>
    </location>
</feature>
<sequence>MDRRTFNSGDFYVFYMADKIGKLNNARADILKFNQIGPHKSRKMAGSCSSRLVFYRAVSLLQSLGNSEDVPPSDNLCGALMQLLATVLRNAPKTVPAHRLQDIVRECRSVLEVATKTGVLTFGTKDNSGTPRQRNKGGTDGGRLSATGVSLLFDQVTDVRGLRTEEGLSSGSAERPSPDRTHSSALRDRVAAESATSTTTFTTPSPERPAGWQVDRCADEQIRARMSVWPVTGPLIRHGYLIFDSHYYWTAGGWSSTDIIRKQTSRRGWNINNEEGINIPIRGERASVLAPLKREVTAPLIPPPHLIVLIIHNGAAPVTCVHARKYPTTISWVYLDAAIGRVSLAAVVKFQKNPIINNRILSRGGGQPHLVFQPNVKIDMFAAYKNFSQEERKRESKWGKGRMTRWRGKEKKTSGRERLKCRGRKSLSIETSRRTALDVTGVPSRCPPVVVATTLLRYKRRTKCLLDPVGKRGKTGVDIFFHHRRPPTRRRNDRSTNGKCEGAAIRVGVGSAYDELTFTVLALTLPSLRIILGGVFLITIKSTSLIRMLIRSGGIGPSEQTPDSVVFVRRQVQPPRPDSHRRGGGGCRGGADDGAVAFSKSGVPFPSGVCTEGPGADPAMTELSLPTALGDDTFCVCVGTVEQLAQCCLAVRGPVHDVPPACAFLLAALEFLAALADHCPEESDPTHLVSTLHGTELLGAVSMLYGTLLPPDSSPRVEGQSPPVIPAPCLGLAAATFKLLHRIAELDLIKFQVGTGGGRLFTDGSPAVFAVDDTPPPSAEVLGAEGISLQFRHIASHLIWCCALPTTTPKTNGKDVGGGEAAAHQYLLHEVIAVTGYFAVENNENQMLLVSGQPPSVLQQLCSLPFPYFSVETLSNVLYPTLLACCVGNEHTTAILKQELSYNILEDFRKSATGQQHRLVNHFPRDPPSFLRLPLEKCRVVGEVASPTLLVLSARVNLELPTVLRAALPGPKHRLRSGEICLGALKARGGSGTTATVEQWYHPASKYTHLHSMWDGRSELDLFWASRRSRDNEEICVISFGFGVLSKRPEHFGSGAEASRGGAPGCSKSNKHGSYELPADIRC</sequence>
<accession>A0A8J6HDU4</accession>
<dbReference type="Proteomes" id="UP000719412">
    <property type="component" value="Unassembled WGS sequence"/>
</dbReference>
<reference evidence="2" key="2">
    <citation type="submission" date="2021-08" db="EMBL/GenBank/DDBJ databases">
        <authorList>
            <person name="Eriksson T."/>
        </authorList>
    </citation>
    <scope>NUCLEOTIDE SEQUENCE</scope>
    <source>
        <strain evidence="2">Stoneville</strain>
        <tissue evidence="2">Whole head</tissue>
    </source>
</reference>
<gene>
    <name evidence="2" type="ORF">GEV33_009876</name>
</gene>
<comment type="caution">
    <text evidence="2">The sequence shown here is derived from an EMBL/GenBank/DDBJ whole genome shotgun (WGS) entry which is preliminary data.</text>
</comment>
<feature type="compositionally biased region" description="Basic residues" evidence="1">
    <location>
        <begin position="399"/>
        <end position="410"/>
    </location>
</feature>
<evidence type="ECO:0000256" key="1">
    <source>
        <dbReference type="SAM" id="MobiDB-lite"/>
    </source>
</evidence>
<feature type="region of interest" description="Disordered" evidence="1">
    <location>
        <begin position="164"/>
        <end position="211"/>
    </location>
</feature>
<dbReference type="EMBL" id="JABDTM020025718">
    <property type="protein sequence ID" value="KAH0812909.1"/>
    <property type="molecule type" value="Genomic_DNA"/>
</dbReference>
<reference evidence="2" key="1">
    <citation type="journal article" date="2020" name="J Insects Food Feed">
        <title>The yellow mealworm (Tenebrio molitor) genome: a resource for the emerging insects as food and feed industry.</title>
        <authorList>
            <person name="Eriksson T."/>
            <person name="Andere A."/>
            <person name="Kelstrup H."/>
            <person name="Emery V."/>
            <person name="Picard C."/>
        </authorList>
    </citation>
    <scope>NUCLEOTIDE SEQUENCE</scope>
    <source>
        <strain evidence="2">Stoneville</strain>
        <tissue evidence="2">Whole head</tissue>
    </source>
</reference>